<dbReference type="InterPro" id="IPR013783">
    <property type="entry name" value="Ig-like_fold"/>
</dbReference>
<reference evidence="2 3" key="1">
    <citation type="submission" date="2014-12" db="EMBL/GenBank/DDBJ databases">
        <title>Draft genome sequences of 10 type strains of Lactococcus.</title>
        <authorList>
            <person name="Sun Z."/>
            <person name="Zhong Z."/>
            <person name="Liu W."/>
            <person name="Zhang W."/>
            <person name="Zhang H."/>
        </authorList>
    </citation>
    <scope>NUCLEOTIDE SEQUENCE [LARGE SCALE GENOMIC DNA]</scope>
    <source>
        <strain evidence="2 3">JCM 16395</strain>
    </source>
</reference>
<evidence type="ECO:0000313" key="2">
    <source>
        <dbReference type="EMBL" id="PCS01597.1"/>
    </source>
</evidence>
<evidence type="ECO:0000313" key="3">
    <source>
        <dbReference type="Proteomes" id="UP000218181"/>
    </source>
</evidence>
<keyword evidence="3" id="KW-1185">Reference proteome</keyword>
<keyword evidence="1" id="KW-0812">Transmembrane</keyword>
<feature type="transmembrane region" description="Helical" evidence="1">
    <location>
        <begin position="9"/>
        <end position="27"/>
    </location>
</feature>
<protein>
    <submittedName>
        <fullName evidence="2">Uncharacterized protein</fullName>
    </submittedName>
</protein>
<dbReference type="STRING" id="1291764.GCA_001311235_00043"/>
<dbReference type="EMBL" id="JXJU01000001">
    <property type="protein sequence ID" value="PCS01597.1"/>
    <property type="molecule type" value="Genomic_DNA"/>
</dbReference>
<keyword evidence="1" id="KW-1133">Transmembrane helix</keyword>
<dbReference type="Gene3D" id="2.60.40.10">
    <property type="entry name" value="Immunoglobulins"/>
    <property type="match status" value="1"/>
</dbReference>
<accession>A0A2A5RQ86</accession>
<name>A0A2A5RQ86_9LACT</name>
<comment type="caution">
    <text evidence="2">The sequence shown here is derived from an EMBL/GenBank/DDBJ whole genome shotgun (WGS) entry which is preliminary data.</text>
</comment>
<proteinExistence type="predicted"/>
<organism evidence="2 3">
    <name type="scientific">Lactococcus fujiensis JCM 16395</name>
    <dbReference type="NCBI Taxonomy" id="1291764"/>
    <lineage>
        <taxon>Bacteria</taxon>
        <taxon>Bacillati</taxon>
        <taxon>Bacillota</taxon>
        <taxon>Bacilli</taxon>
        <taxon>Lactobacillales</taxon>
        <taxon>Streptococcaceae</taxon>
        <taxon>Lactococcus</taxon>
    </lineage>
</organism>
<dbReference type="AlphaFoldDB" id="A0A2A5RQ86"/>
<keyword evidence="1" id="KW-0472">Membrane</keyword>
<gene>
    <name evidence="2" type="ORF">RT41_GL000361</name>
</gene>
<evidence type="ECO:0000256" key="1">
    <source>
        <dbReference type="SAM" id="Phobius"/>
    </source>
</evidence>
<dbReference type="RefSeq" id="WP_096816994.1">
    <property type="nucleotide sequence ID" value="NZ_JXJU01000001.1"/>
</dbReference>
<dbReference type="Proteomes" id="UP000218181">
    <property type="component" value="Unassembled WGS sequence"/>
</dbReference>
<sequence length="1262" mass="128785">MMKHIRKRLAYLIIFLFAFVFMTLPLLQKQLNQAQASTLMSGNLRGISYVLDSSGQLTISSYSKSTNYSAGVIPSNAGNSSTFYPWSNDARVTSMVFTSGSSYSTLANANYLFANMPNLTSITTNNDLNMTATPMAFNLFTGDTALAATQAAKASGTTSSCAAVAAVTATTTTAAQNAILASSGVNWSVASGVLTIAAGTLPTNTNDDPTFWPWYDNSAVTKIVVGGAAAGGAVSTSNEVSANLSIAYLYANMPNLTTIQSTNGTYDYFNGILSGTAAAGTLENINDAGNIMINDPELNLSPVIGTTGSTTETTSMATISGANVTLKAVAQANNATDDPTFYPWYGSPTITSFSGPSGVTAAGPIVASQGVIQNITGTQATFSSDGSFVMADFPNLTTINNFIGINLVSGPADESFIVANDQFLTGDPSTGASSKANVNAYWATANTTAANIVGGNGMMWMAFDTRGNGGKTKTISLNGLMQNDASLTSFYATTNQSPSGTGCVFDMNSMFQGNTSLIAVNLGGGFTPATSVSYAGLVSGDSSLQSFTGLAGTTATDMIDLVNAQVSANGGTNNNTSSTTVTATVSAKTSYSIYAGQTFTPGSNLLVAIDTNSVAYTWPNSALSVAYCTTSTGTFSAYVAGGSSATALDAILPSTLFNTSSGIATNSGTFYVKYELTVSGSVVATSTAEPVTITANQASLTTTTTTTLYTGSTAAASFAPLNLVATATDYTGTSVNDSSHVVYSILNSASTSVSSATMLSTPGTYTILFSLFDTTGNAIVNSSGTAITATSQVVIRANPTLTFSTTSDASVVIQKGGTYVLPSFSYTGYSGETSGLKVVETAITGSGTTLNTSNTGTYYLVYTLEDSAGNTLYDSSGSAVTIQQKVVIDSAMIKATSPISIGNNNSTFDPLSLVTATDAYGNSVASSSISYTYTLSGTSTVSGTQSDFATNYASWLGSSNSQVGTMTFTYSYTDTATNSVLTTSATVNVLKDATIFQTSNGTSDNTLGPTTSSSWNPLVLVSKITDSTGATTLYSSTVGSGTVPPTSLSSAISYSISDTKGLSVANVTSMLSQAGTYNILFVYKDADGNSLSAVSTVVVNEGLFLDSAPSITLAAASQTITGTPITVNGSSTGNLTVINDPATSNGWSLNASLSAFTGTDSSSTVWTLSNTTLDFTIANSQTVTNGPTIETVNGTAQSSLTGDGSTSTLISAPGSTGTGSNVFTFSSPSLLISGSDLYNIEPSVNYSATITWTIADSATTVK</sequence>